<sequence>MSFKNFSMAQDHTKKPQADGQSKAASKTEQSAKASDAGASAEPAPVSKS</sequence>
<dbReference type="AlphaFoldDB" id="A0A839SXJ6"/>
<organism evidence="2 3">
    <name type="scientific">Limibacillus halophilus</name>
    <dbReference type="NCBI Taxonomy" id="1579333"/>
    <lineage>
        <taxon>Bacteria</taxon>
        <taxon>Pseudomonadati</taxon>
        <taxon>Pseudomonadota</taxon>
        <taxon>Alphaproteobacteria</taxon>
        <taxon>Rhodospirillales</taxon>
        <taxon>Rhodovibrionaceae</taxon>
        <taxon>Limibacillus</taxon>
    </lineage>
</organism>
<name>A0A839SXJ6_9PROT</name>
<dbReference type="RefSeq" id="WP_183417618.1">
    <property type="nucleotide sequence ID" value="NZ_JACHXA010000010.1"/>
</dbReference>
<feature type="compositionally biased region" description="Polar residues" evidence="1">
    <location>
        <begin position="1"/>
        <end position="10"/>
    </location>
</feature>
<comment type="caution">
    <text evidence="2">The sequence shown here is derived from an EMBL/GenBank/DDBJ whole genome shotgun (WGS) entry which is preliminary data.</text>
</comment>
<gene>
    <name evidence="2" type="ORF">FHR98_003109</name>
</gene>
<evidence type="ECO:0000313" key="3">
    <source>
        <dbReference type="Proteomes" id="UP000581135"/>
    </source>
</evidence>
<accession>A0A839SXJ6</accession>
<protein>
    <submittedName>
        <fullName evidence="2">Uncharacterized protein</fullName>
    </submittedName>
</protein>
<feature type="compositionally biased region" description="Polar residues" evidence="1">
    <location>
        <begin position="19"/>
        <end position="33"/>
    </location>
</feature>
<dbReference type="Proteomes" id="UP000581135">
    <property type="component" value="Unassembled WGS sequence"/>
</dbReference>
<proteinExistence type="predicted"/>
<evidence type="ECO:0000256" key="1">
    <source>
        <dbReference type="SAM" id="MobiDB-lite"/>
    </source>
</evidence>
<feature type="region of interest" description="Disordered" evidence="1">
    <location>
        <begin position="1"/>
        <end position="49"/>
    </location>
</feature>
<reference evidence="2 3" key="1">
    <citation type="submission" date="2020-08" db="EMBL/GenBank/DDBJ databases">
        <title>Genomic Encyclopedia of Type Strains, Phase III (KMG-III): the genomes of soil and plant-associated and newly described type strains.</title>
        <authorList>
            <person name="Whitman W."/>
        </authorList>
    </citation>
    <scope>NUCLEOTIDE SEQUENCE [LARGE SCALE GENOMIC DNA]</scope>
    <source>
        <strain evidence="2 3">CECT 8803</strain>
    </source>
</reference>
<evidence type="ECO:0000313" key="2">
    <source>
        <dbReference type="EMBL" id="MBB3066799.1"/>
    </source>
</evidence>
<keyword evidence="3" id="KW-1185">Reference proteome</keyword>
<dbReference type="EMBL" id="JACHXA010000010">
    <property type="protein sequence ID" value="MBB3066799.1"/>
    <property type="molecule type" value="Genomic_DNA"/>
</dbReference>